<dbReference type="EMBL" id="CAJOBH010004485">
    <property type="protein sequence ID" value="CAF3991650.1"/>
    <property type="molecule type" value="Genomic_DNA"/>
</dbReference>
<organism evidence="1 2">
    <name type="scientific">Rotaria magnacalcarata</name>
    <dbReference type="NCBI Taxonomy" id="392030"/>
    <lineage>
        <taxon>Eukaryota</taxon>
        <taxon>Metazoa</taxon>
        <taxon>Spiralia</taxon>
        <taxon>Gnathifera</taxon>
        <taxon>Rotifera</taxon>
        <taxon>Eurotatoria</taxon>
        <taxon>Bdelloidea</taxon>
        <taxon>Philodinida</taxon>
        <taxon>Philodinidae</taxon>
        <taxon>Rotaria</taxon>
    </lineage>
</organism>
<gene>
    <name evidence="1" type="ORF">BYL167_LOCUS13186</name>
</gene>
<dbReference type="AlphaFoldDB" id="A0A8S2N7S8"/>
<reference evidence="1" key="1">
    <citation type="submission" date="2021-02" db="EMBL/GenBank/DDBJ databases">
        <authorList>
            <person name="Nowell W R."/>
        </authorList>
    </citation>
    <scope>NUCLEOTIDE SEQUENCE</scope>
</reference>
<comment type="caution">
    <text evidence="1">The sequence shown here is derived from an EMBL/GenBank/DDBJ whole genome shotgun (WGS) entry which is preliminary data.</text>
</comment>
<protein>
    <submittedName>
        <fullName evidence="1">Uncharacterized protein</fullName>
    </submittedName>
</protein>
<evidence type="ECO:0000313" key="2">
    <source>
        <dbReference type="Proteomes" id="UP000681967"/>
    </source>
</evidence>
<dbReference type="Proteomes" id="UP000681967">
    <property type="component" value="Unassembled WGS sequence"/>
</dbReference>
<sequence length="212" mass="22516">MARDVITQSTTNALVYSITITWIPSASAWGSNLVCYTPIDSLGQQGDTQCVTYRVDVLLLHLNLSIQSPVGTVLANQSSWRVECTKAVNRPSAVAYIPFFQLSTASQVQTTASTTIASILTVSTLGVSTTTANANITTTEITVPSSTTLCTVKLFFCEQNAIIISSKYLGTGTSSTIRTTTTSTTSTSTSTATTNYLSTGSDSQLECHYSTM</sequence>
<proteinExistence type="predicted"/>
<name>A0A8S2N7S8_9BILA</name>
<accession>A0A8S2N7S8</accession>
<evidence type="ECO:0000313" key="1">
    <source>
        <dbReference type="EMBL" id="CAF3991650.1"/>
    </source>
</evidence>